<dbReference type="Proteomes" id="UP000193335">
    <property type="component" value="Unassembled WGS sequence"/>
</dbReference>
<dbReference type="AlphaFoldDB" id="A0A1Y2JM71"/>
<protein>
    <submittedName>
        <fullName evidence="5">3-oxoacyl-ACP reductase</fullName>
    </submittedName>
</protein>
<gene>
    <name evidence="5" type="ORF">BSZ19_26555</name>
</gene>
<dbReference type="InterPro" id="IPR036291">
    <property type="entry name" value="NAD(P)-bd_dom_sf"/>
</dbReference>
<evidence type="ECO:0000259" key="4">
    <source>
        <dbReference type="SMART" id="SM00822"/>
    </source>
</evidence>
<name>A0A1Y2JM71_BRAJP</name>
<reference evidence="5 6" key="1">
    <citation type="submission" date="2017-03" db="EMBL/GenBank/DDBJ databases">
        <title>Whole genome sequences of fourteen strains of Bradyrhizobium canariense and one strain of Bradyrhizobium japonicum isolated from Lupinus (Papilionoideae: Genisteae) species in Algeria.</title>
        <authorList>
            <person name="Crovadore J."/>
            <person name="Chekireb D."/>
            <person name="Brachmann A."/>
            <person name="Chablais R."/>
            <person name="Cochard B."/>
            <person name="Lefort F."/>
        </authorList>
    </citation>
    <scope>NUCLEOTIDE SEQUENCE [LARGE SCALE GENOMIC DNA]</scope>
    <source>
        <strain evidence="5 6">UBMA197</strain>
    </source>
</reference>
<dbReference type="InterPro" id="IPR020904">
    <property type="entry name" value="Sc_DH/Rdtase_CS"/>
</dbReference>
<evidence type="ECO:0000256" key="1">
    <source>
        <dbReference type="ARBA" id="ARBA00006484"/>
    </source>
</evidence>
<dbReference type="EMBL" id="NAFL01000264">
    <property type="protein sequence ID" value="OSJ29740.1"/>
    <property type="molecule type" value="Genomic_DNA"/>
</dbReference>
<dbReference type="PANTHER" id="PTHR24321:SF8">
    <property type="entry name" value="ESTRADIOL 17-BETA-DEHYDROGENASE 8-RELATED"/>
    <property type="match status" value="1"/>
</dbReference>
<evidence type="ECO:0000256" key="3">
    <source>
        <dbReference type="ARBA" id="ARBA00023027"/>
    </source>
</evidence>
<dbReference type="RefSeq" id="WP_085402359.1">
    <property type="nucleotide sequence ID" value="NZ_NAFL01000264.1"/>
</dbReference>
<dbReference type="InterPro" id="IPR057326">
    <property type="entry name" value="KR_dom"/>
</dbReference>
<sequence length="254" mass="26562">MKDRFDGKVVIVTGAASGIGEATARRFSAEGAKVVLVDREGKALEKVAGEFPSDRTLTQVADVSDSQSVDDMVASAVKRFGRLDVLVNNAGVHAGGDPAEITDEQWRKVMATDADGVFFGCRAAIPHLEKTKGSIVNTASVSGTGGDWEMSPYNAAKGAVVNLTRALAMDLGKKGIRVNAVCPSLTRTGMTEDMMDDKDLLAKFAERIPLGRVCEPREVAAVVAFLASEDASFMTGANVAVDGGVSASNGQPPQ</sequence>
<proteinExistence type="inferred from homology"/>
<dbReference type="PRINTS" id="PR00080">
    <property type="entry name" value="SDRFAMILY"/>
</dbReference>
<keyword evidence="3" id="KW-0520">NAD</keyword>
<evidence type="ECO:0000313" key="5">
    <source>
        <dbReference type="EMBL" id="OSJ29740.1"/>
    </source>
</evidence>
<dbReference type="PROSITE" id="PS00061">
    <property type="entry name" value="ADH_SHORT"/>
    <property type="match status" value="1"/>
</dbReference>
<dbReference type="InterPro" id="IPR002347">
    <property type="entry name" value="SDR_fam"/>
</dbReference>
<comment type="caution">
    <text evidence="5">The sequence shown here is derived from an EMBL/GenBank/DDBJ whole genome shotgun (WGS) entry which is preliminary data.</text>
</comment>
<dbReference type="SUPFAM" id="SSF51735">
    <property type="entry name" value="NAD(P)-binding Rossmann-fold domains"/>
    <property type="match status" value="1"/>
</dbReference>
<dbReference type="SMART" id="SM00822">
    <property type="entry name" value="PKS_KR"/>
    <property type="match status" value="1"/>
</dbReference>
<organism evidence="5 6">
    <name type="scientific">Bradyrhizobium japonicum</name>
    <dbReference type="NCBI Taxonomy" id="375"/>
    <lineage>
        <taxon>Bacteria</taxon>
        <taxon>Pseudomonadati</taxon>
        <taxon>Pseudomonadota</taxon>
        <taxon>Alphaproteobacteria</taxon>
        <taxon>Hyphomicrobiales</taxon>
        <taxon>Nitrobacteraceae</taxon>
        <taxon>Bradyrhizobium</taxon>
    </lineage>
</organism>
<dbReference type="GO" id="GO:0016491">
    <property type="term" value="F:oxidoreductase activity"/>
    <property type="evidence" value="ECO:0007669"/>
    <property type="project" value="UniProtKB-KW"/>
</dbReference>
<dbReference type="PANTHER" id="PTHR24321">
    <property type="entry name" value="DEHYDROGENASES, SHORT CHAIN"/>
    <property type="match status" value="1"/>
</dbReference>
<dbReference type="FunFam" id="3.40.50.720:FF:000084">
    <property type="entry name" value="Short-chain dehydrogenase reductase"/>
    <property type="match status" value="1"/>
</dbReference>
<evidence type="ECO:0000313" key="6">
    <source>
        <dbReference type="Proteomes" id="UP000193335"/>
    </source>
</evidence>
<dbReference type="CDD" id="cd05233">
    <property type="entry name" value="SDR_c"/>
    <property type="match status" value="1"/>
</dbReference>
<evidence type="ECO:0000256" key="2">
    <source>
        <dbReference type="ARBA" id="ARBA00023002"/>
    </source>
</evidence>
<dbReference type="Gene3D" id="3.40.50.720">
    <property type="entry name" value="NAD(P)-binding Rossmann-like Domain"/>
    <property type="match status" value="1"/>
</dbReference>
<keyword evidence="2" id="KW-0560">Oxidoreductase</keyword>
<feature type="domain" description="Ketoreductase" evidence="4">
    <location>
        <begin position="8"/>
        <end position="184"/>
    </location>
</feature>
<accession>A0A1Y2JM71</accession>
<dbReference type="PRINTS" id="PR00081">
    <property type="entry name" value="GDHRDH"/>
</dbReference>
<dbReference type="NCBIfam" id="NF005559">
    <property type="entry name" value="PRK07231.1"/>
    <property type="match status" value="1"/>
</dbReference>
<comment type="similarity">
    <text evidence="1">Belongs to the short-chain dehydrogenases/reductases (SDR) family.</text>
</comment>
<dbReference type="Pfam" id="PF13561">
    <property type="entry name" value="adh_short_C2"/>
    <property type="match status" value="1"/>
</dbReference>